<protein>
    <submittedName>
        <fullName evidence="3">TIGR01621 family pseudouridine synthase</fullName>
    </submittedName>
</protein>
<dbReference type="Pfam" id="PF00849">
    <property type="entry name" value="PseudoU_synth_2"/>
    <property type="match status" value="1"/>
</dbReference>
<name>A0ABU9MYZ1_9GAMM</name>
<dbReference type="InterPro" id="IPR006145">
    <property type="entry name" value="PsdUridine_synth_RsuA/RluA"/>
</dbReference>
<dbReference type="Gene3D" id="3.30.2350.10">
    <property type="entry name" value="Pseudouridine synthase"/>
    <property type="match status" value="1"/>
</dbReference>
<organism evidence="3 4">
    <name type="scientific">Pseudoalteromonas qingdaonensis</name>
    <dbReference type="NCBI Taxonomy" id="3131913"/>
    <lineage>
        <taxon>Bacteria</taxon>
        <taxon>Pseudomonadati</taxon>
        <taxon>Pseudomonadota</taxon>
        <taxon>Gammaproteobacteria</taxon>
        <taxon>Alteromonadales</taxon>
        <taxon>Pseudoalteromonadaceae</taxon>
        <taxon>Pseudoalteromonas</taxon>
    </lineage>
</organism>
<dbReference type="EMBL" id="JBCGCU010000006">
    <property type="protein sequence ID" value="MEM0515198.1"/>
    <property type="molecule type" value="Genomic_DNA"/>
</dbReference>
<dbReference type="InterPro" id="IPR006508">
    <property type="entry name" value="PsdUridine_synth_RluA-like"/>
</dbReference>
<dbReference type="SUPFAM" id="SSF55120">
    <property type="entry name" value="Pseudouridine synthase"/>
    <property type="match status" value="1"/>
</dbReference>
<evidence type="ECO:0000313" key="3">
    <source>
        <dbReference type="EMBL" id="MEM0515198.1"/>
    </source>
</evidence>
<accession>A0ABU9MYZ1</accession>
<comment type="similarity">
    <text evidence="1">Belongs to the pseudouridine synthase RluA family.</text>
</comment>
<evidence type="ECO:0000259" key="2">
    <source>
        <dbReference type="Pfam" id="PF00849"/>
    </source>
</evidence>
<evidence type="ECO:0000256" key="1">
    <source>
        <dbReference type="ARBA" id="ARBA00010876"/>
    </source>
</evidence>
<dbReference type="CDD" id="cd02869">
    <property type="entry name" value="PseudoU_synth_RluA_like"/>
    <property type="match status" value="1"/>
</dbReference>
<dbReference type="InterPro" id="IPR020103">
    <property type="entry name" value="PsdUridine_synth_cat_dom_sf"/>
</dbReference>
<dbReference type="RefSeq" id="WP_342677648.1">
    <property type="nucleotide sequence ID" value="NZ_JBCGCU010000006.1"/>
</dbReference>
<dbReference type="PANTHER" id="PTHR21600:SF87">
    <property type="entry name" value="RNA PSEUDOURIDYLATE SYNTHASE DOMAIN-CONTAINING PROTEIN 1"/>
    <property type="match status" value="1"/>
</dbReference>
<dbReference type="Proteomes" id="UP001447008">
    <property type="component" value="Unassembled WGS sequence"/>
</dbReference>
<feature type="domain" description="Pseudouridine synthase RsuA/RluA-like" evidence="2">
    <location>
        <begin position="12"/>
        <end position="154"/>
    </location>
</feature>
<gene>
    <name evidence="3" type="ORF">WCN91_07115</name>
</gene>
<comment type="caution">
    <text evidence="3">The sequence shown here is derived from an EMBL/GenBank/DDBJ whole genome shotgun (WGS) entry which is preliminary data.</text>
</comment>
<proteinExistence type="inferred from homology"/>
<dbReference type="InterPro" id="IPR050188">
    <property type="entry name" value="RluA_PseudoU_synthase"/>
</dbReference>
<evidence type="ECO:0000313" key="4">
    <source>
        <dbReference type="Proteomes" id="UP001447008"/>
    </source>
</evidence>
<sequence length="221" mass="24975">MSQLQLVAQERDFIVVNKPAGMNFHTEDDTPGLVALAAEQFGLQLFPVHRLDKVTSGLVLLPTSSEAAARFTTLFSERRVNKFYLALASEKPKKKQGWVKGDMVKARRGAFKLLKSQENPAITRFYSYSLAPKVRGFVLKPYSGKTHQLRVAMKSLSAPIIGDKLYGGQGSDRTYLHAYALQFEYQQQNFQFSVPSSEGELGKYMSALTREFAEQPWQLEW</sequence>
<keyword evidence="4" id="KW-1185">Reference proteome</keyword>
<dbReference type="NCBIfam" id="TIGR01621">
    <property type="entry name" value="RluA-like"/>
    <property type="match status" value="1"/>
</dbReference>
<dbReference type="PANTHER" id="PTHR21600">
    <property type="entry name" value="MITOCHONDRIAL RNA PSEUDOURIDINE SYNTHASE"/>
    <property type="match status" value="1"/>
</dbReference>
<reference evidence="3 4" key="1">
    <citation type="submission" date="2024-03" db="EMBL/GenBank/DDBJ databases">
        <title>Pseudoalteromonas qingdaonensis sp. nov., isolated from the intestines of marine benthic organisms.</title>
        <authorList>
            <person name="Lin X."/>
            <person name="Fang S."/>
            <person name="Hu X."/>
        </authorList>
    </citation>
    <scope>NUCLEOTIDE SEQUENCE [LARGE SCALE GENOMIC DNA]</scope>
    <source>
        <strain evidence="3 4">YIC-827</strain>
    </source>
</reference>